<keyword evidence="2" id="KW-1185">Reference proteome</keyword>
<evidence type="ECO:0000313" key="2">
    <source>
        <dbReference type="Proteomes" id="UP000565579"/>
    </source>
</evidence>
<dbReference type="Proteomes" id="UP000565579">
    <property type="component" value="Unassembled WGS sequence"/>
</dbReference>
<comment type="caution">
    <text evidence="1">The sequence shown here is derived from an EMBL/GenBank/DDBJ whole genome shotgun (WGS) entry which is preliminary data.</text>
</comment>
<gene>
    <name evidence="1" type="ORF">HD593_002817</name>
</gene>
<reference evidence="1 2" key="1">
    <citation type="submission" date="2020-08" db="EMBL/GenBank/DDBJ databases">
        <title>Sequencing the genomes of 1000 actinobacteria strains.</title>
        <authorList>
            <person name="Klenk H.-P."/>
        </authorList>
    </citation>
    <scope>NUCLEOTIDE SEQUENCE [LARGE SCALE GENOMIC DNA]</scope>
    <source>
        <strain evidence="1 2">DSM 43768</strain>
    </source>
</reference>
<dbReference type="RefSeq" id="WP_185102586.1">
    <property type="nucleotide sequence ID" value="NZ_BAAAXY010000112.1"/>
</dbReference>
<accession>A0A7X0NQZ9</accession>
<protein>
    <submittedName>
        <fullName evidence="1">Uncharacterized protein</fullName>
    </submittedName>
</protein>
<evidence type="ECO:0000313" key="1">
    <source>
        <dbReference type="EMBL" id="MBB6548022.1"/>
    </source>
</evidence>
<name>A0A7X0NQZ9_9ACTN</name>
<organism evidence="1 2">
    <name type="scientific">Nonomuraea rubra</name>
    <dbReference type="NCBI Taxonomy" id="46180"/>
    <lineage>
        <taxon>Bacteria</taxon>
        <taxon>Bacillati</taxon>
        <taxon>Actinomycetota</taxon>
        <taxon>Actinomycetes</taxon>
        <taxon>Streptosporangiales</taxon>
        <taxon>Streptosporangiaceae</taxon>
        <taxon>Nonomuraea</taxon>
    </lineage>
</organism>
<dbReference type="EMBL" id="JACHMI010000001">
    <property type="protein sequence ID" value="MBB6548022.1"/>
    <property type="molecule type" value="Genomic_DNA"/>
</dbReference>
<sequence length="465" mass="52246">MIGSDDGALFLTPLSVGLGKELDAQLATAGLVLSDPGSGRVPASREFLSNEDFWESVFAEKLRSRYRVRLQDFFLLEWFPRSPGLYHTPDAERSRRTARAHFFTLPGDELQRYRSSEPESPEVYTLDGKNRMLRGGYGCIRLRDRLTEDGRLWFMSASSSLVAHEGVPVGLTESAYDQVIEDIAVYGAVRAHLAGRVMFLPDAFTPLYSDYRRVPPLYVRVDRVEPLPMRWDTTSRKPLASAAVIFRSQTGSESLFEYGRYAAAYIDFVPGERGTLTKRIPWLVRYVEALHEGRIITDFDEYMPRFADAVFSLEKISQGRLRPEEVANVFEGRGRRVNIENLFVQQNQLNVIRARMEQQVVMGDNFSDIGAGATIVNRSLLVNALNRIATRDGEDVAQALRVITEHVAESGDEAARENLDGLMEELDRPEPRKARLKTFWNGLVDAAPGVAQLGEAASKIMGLFA</sequence>
<proteinExistence type="predicted"/>
<dbReference type="AlphaFoldDB" id="A0A7X0NQZ9"/>